<reference evidence="1 2" key="2">
    <citation type="journal article" date="2010" name="Stand. Genomic Sci.">
        <title>Complete genome sequence of Kribbella flavida type strain (IFO 14399).</title>
        <authorList>
            <person name="Pukall R."/>
            <person name="Lapidus A."/>
            <person name="Glavina Del Rio T."/>
            <person name="Copeland A."/>
            <person name="Tice H."/>
            <person name="Cheng J.-F."/>
            <person name="Lucas S."/>
            <person name="Chen F."/>
            <person name="Nolan M."/>
            <person name="LaButti K."/>
            <person name="Pati A."/>
            <person name="Ivanova N."/>
            <person name="Mavrommatis K."/>
            <person name="Mikhailova N."/>
            <person name="Pitluck S."/>
            <person name="Bruce D."/>
            <person name="Goodwin L."/>
            <person name="Land M."/>
            <person name="Hauser L."/>
            <person name="Chang Y.-J."/>
            <person name="Jeffries C.D."/>
            <person name="Chen A."/>
            <person name="Palaniappan K."/>
            <person name="Chain P."/>
            <person name="Rohde M."/>
            <person name="Goeker M."/>
            <person name="Bristow J."/>
            <person name="Eisen J.A."/>
            <person name="Markowitz V."/>
            <person name="Hugenholtz P."/>
            <person name="Kyrpides N.C."/>
            <person name="Klenk H.-P."/>
            <person name="Brettin T."/>
        </authorList>
    </citation>
    <scope>NUCLEOTIDE SEQUENCE [LARGE SCALE GENOMIC DNA]</scope>
    <source>
        <strain evidence="2">DSM 17836 / JCM 10339 / NBRC 14399</strain>
    </source>
</reference>
<evidence type="ECO:0000313" key="1">
    <source>
        <dbReference type="EMBL" id="ADB30364.1"/>
    </source>
</evidence>
<gene>
    <name evidence="1" type="ordered locus">Kfla_1261</name>
</gene>
<accession>D2Q450</accession>
<dbReference type="Proteomes" id="UP000007967">
    <property type="component" value="Chromosome"/>
</dbReference>
<reference evidence="2" key="1">
    <citation type="submission" date="2009-09" db="EMBL/GenBank/DDBJ databases">
        <title>The complete genome of Kribbella flavida DSM 17836.</title>
        <authorList>
            <consortium name="US DOE Joint Genome Institute (JGI-PGF)"/>
            <person name="Lucas S."/>
            <person name="Copeland A."/>
            <person name="Lapidus A."/>
            <person name="Glavina del Rio T."/>
            <person name="Dalin E."/>
            <person name="Tice H."/>
            <person name="Bruce D."/>
            <person name="Goodwin L."/>
            <person name="Pitluck S."/>
            <person name="Kyrpides N."/>
            <person name="Mavromatis K."/>
            <person name="Ivanova N."/>
            <person name="Saunders E."/>
            <person name="Brettin T."/>
            <person name="Detter J.C."/>
            <person name="Han C."/>
            <person name="Larimer F."/>
            <person name="Land M."/>
            <person name="Hauser L."/>
            <person name="Markowitz V."/>
            <person name="Cheng J.-F."/>
            <person name="Hugenholtz P."/>
            <person name="Woyke T."/>
            <person name="Wu D."/>
            <person name="Pukall R."/>
            <person name="Klenk H.-P."/>
            <person name="Eisen J.A."/>
        </authorList>
    </citation>
    <scope>NUCLEOTIDE SEQUENCE [LARGE SCALE GENOMIC DNA]</scope>
    <source>
        <strain evidence="2">DSM 17836 / JCM 10339 / NBRC 14399</strain>
    </source>
</reference>
<dbReference type="KEGG" id="kfl:Kfla_1261"/>
<sequence>MIAAPVRAEPGVDDVTENAPDLWTTALHRNGRLVLPARPRVKIYLLIAAAVLLTNGGDTVNRLVSDDSWSVFDYFDPISALLAAGALVTLLNNLRIGRYTLTVDSLGVTLGRTSLRWPDITRIELDDDEVVVHSHPTSGTGELRLTESTLHHPQQFATWLQAEHRSRR</sequence>
<evidence type="ECO:0000313" key="2">
    <source>
        <dbReference type="Proteomes" id="UP000007967"/>
    </source>
</evidence>
<organism evidence="1 2">
    <name type="scientific">Kribbella flavida (strain DSM 17836 / JCM 10339 / NBRC 14399)</name>
    <dbReference type="NCBI Taxonomy" id="479435"/>
    <lineage>
        <taxon>Bacteria</taxon>
        <taxon>Bacillati</taxon>
        <taxon>Actinomycetota</taxon>
        <taxon>Actinomycetes</taxon>
        <taxon>Propionibacteriales</taxon>
        <taxon>Kribbellaceae</taxon>
        <taxon>Kribbella</taxon>
    </lineage>
</organism>
<dbReference type="HOGENOM" id="CLU_1584340_0_0_11"/>
<protein>
    <recommendedName>
        <fullName evidence="3">DUF5673 domain-containing protein</fullName>
    </recommendedName>
</protein>
<name>D2Q450_KRIFD</name>
<dbReference type="AlphaFoldDB" id="D2Q450"/>
<proteinExistence type="predicted"/>
<dbReference type="STRING" id="479435.Kfla_1261"/>
<evidence type="ECO:0008006" key="3">
    <source>
        <dbReference type="Google" id="ProtNLM"/>
    </source>
</evidence>
<keyword evidence="2" id="KW-1185">Reference proteome</keyword>
<dbReference type="EMBL" id="CP001736">
    <property type="protein sequence ID" value="ADB30364.1"/>
    <property type="molecule type" value="Genomic_DNA"/>
</dbReference>